<dbReference type="PROSITE" id="PS50920">
    <property type="entry name" value="SOLCAR"/>
    <property type="match status" value="3"/>
</dbReference>
<reference evidence="10" key="1">
    <citation type="journal article" date="2021" name="Open Biol.">
        <title>Shared evolutionary footprints suggest mitochondrial oxidative damage underlies multiple complex I losses in fungi.</title>
        <authorList>
            <person name="Schikora-Tamarit M.A."/>
            <person name="Marcet-Houben M."/>
            <person name="Nosek J."/>
            <person name="Gabaldon T."/>
        </authorList>
    </citation>
    <scope>NUCLEOTIDE SEQUENCE</scope>
    <source>
        <strain evidence="10">NCAIM Y.01608</strain>
    </source>
</reference>
<evidence type="ECO:0000256" key="9">
    <source>
        <dbReference type="RuleBase" id="RU000488"/>
    </source>
</evidence>
<accession>A0A1B7SBT9</accession>
<evidence type="ECO:0000256" key="3">
    <source>
        <dbReference type="ARBA" id="ARBA00022448"/>
    </source>
</evidence>
<dbReference type="Proteomes" id="UP000788993">
    <property type="component" value="Unassembled WGS sequence"/>
</dbReference>
<dbReference type="OrthoDB" id="2382881at2759"/>
<evidence type="ECO:0000256" key="4">
    <source>
        <dbReference type="ARBA" id="ARBA00022692"/>
    </source>
</evidence>
<proteinExistence type="inferred from homology"/>
<name>A0A1B7SBT9_9ASCO</name>
<evidence type="ECO:0000256" key="7">
    <source>
        <dbReference type="ARBA" id="ARBA00023128"/>
    </source>
</evidence>
<evidence type="ECO:0000313" key="10">
    <source>
        <dbReference type="EMBL" id="KAH3675262.1"/>
    </source>
</evidence>
<dbReference type="GO" id="GO:0031966">
    <property type="term" value="C:mitochondrial membrane"/>
    <property type="evidence" value="ECO:0007669"/>
    <property type="project" value="UniProtKB-SubCell"/>
</dbReference>
<evidence type="ECO:0000256" key="5">
    <source>
        <dbReference type="ARBA" id="ARBA00022737"/>
    </source>
</evidence>
<dbReference type="InterPro" id="IPR018108">
    <property type="entry name" value="MCP_transmembrane"/>
</dbReference>
<keyword evidence="7" id="KW-0496">Mitochondrion</keyword>
<keyword evidence="3 9" id="KW-0813">Transport</keyword>
<evidence type="ECO:0000256" key="1">
    <source>
        <dbReference type="ARBA" id="ARBA00004225"/>
    </source>
</evidence>
<dbReference type="AlphaFoldDB" id="A0A1B7SBT9"/>
<keyword evidence="4 9" id="KW-0812">Transmembrane</keyword>
<dbReference type="Pfam" id="PF00153">
    <property type="entry name" value="Mito_carr"/>
    <property type="match status" value="2"/>
</dbReference>
<dbReference type="PANTHER" id="PTHR45624">
    <property type="entry name" value="MITOCHONDRIAL BASIC AMINO ACIDS TRANSPORTER-RELATED"/>
    <property type="match status" value="1"/>
</dbReference>
<gene>
    <name evidence="10" type="ORF">OGATHE_001602</name>
</gene>
<keyword evidence="11" id="KW-1185">Reference proteome</keyword>
<dbReference type="RefSeq" id="XP_018208928.1">
    <property type="nucleotide sequence ID" value="XM_018355186.1"/>
</dbReference>
<evidence type="ECO:0000256" key="2">
    <source>
        <dbReference type="ARBA" id="ARBA00006375"/>
    </source>
</evidence>
<comment type="caution">
    <text evidence="10">The sequence shown here is derived from an EMBL/GenBank/DDBJ whole genome shotgun (WGS) entry which is preliminary data.</text>
</comment>
<dbReference type="PANTHER" id="PTHR45624:SF9">
    <property type="entry name" value="CARRIER PROTEIN, PUTATIVE (AFU_ORTHOLOGUE AFUA_4G06390)-RELATED"/>
    <property type="match status" value="1"/>
</dbReference>
<reference evidence="10" key="2">
    <citation type="submission" date="2021-01" db="EMBL/GenBank/DDBJ databases">
        <authorList>
            <person name="Schikora-Tamarit M.A."/>
        </authorList>
    </citation>
    <scope>NUCLEOTIDE SEQUENCE</scope>
    <source>
        <strain evidence="10">NCAIM Y.01608</strain>
    </source>
</reference>
<protein>
    <submittedName>
        <fullName evidence="10">Uncharacterized protein</fullName>
    </submittedName>
</protein>
<evidence type="ECO:0000256" key="6">
    <source>
        <dbReference type="ARBA" id="ARBA00022989"/>
    </source>
</evidence>
<sequence>MSSLRDKRSAHIPAITGDIAYEDPFFRLPAALTGYKSGILSYSASLVSTSVGFPLDSMKTRMQTHHFANAFACFRATVQHEGVRGLFRGISAPLISTAFARSLGVSIYTEAKPIVSFLGAPIWGSHPLIHRTAPVSDQQAQIDKVVNNIPIAVLAGSISGAAVSLFACPFELSKIFQQILLLVNNSKENGKYVHLQRDRLPSSLLSVASTIVRHEGLRGLYSGYRYHLTKDGISSGLFYGLYETVKLFIQTRNGHVTTNSELQKTINVLSVPISGAVAGCFSWVLVFPVDTIKSQYQRDVIRNILREVAGRDKLPVVAPKLRWPTRELYRGLGPSITRSIVTTMIFFSIFEYLMKNIA</sequence>
<dbReference type="Gene3D" id="1.50.40.10">
    <property type="entry name" value="Mitochondrial carrier domain"/>
    <property type="match status" value="1"/>
</dbReference>
<comment type="similarity">
    <text evidence="2 9">Belongs to the mitochondrial carrier (TC 2.A.29) family.</text>
</comment>
<evidence type="ECO:0000313" key="11">
    <source>
        <dbReference type="Proteomes" id="UP000788993"/>
    </source>
</evidence>
<organism evidence="10 11">
    <name type="scientific">Ogataea polymorpha</name>
    <dbReference type="NCBI Taxonomy" id="460523"/>
    <lineage>
        <taxon>Eukaryota</taxon>
        <taxon>Fungi</taxon>
        <taxon>Dikarya</taxon>
        <taxon>Ascomycota</taxon>
        <taxon>Saccharomycotina</taxon>
        <taxon>Pichiomycetes</taxon>
        <taxon>Pichiales</taxon>
        <taxon>Pichiaceae</taxon>
        <taxon>Ogataea</taxon>
    </lineage>
</organism>
<keyword evidence="8" id="KW-0472">Membrane</keyword>
<dbReference type="InterPro" id="IPR050567">
    <property type="entry name" value="Mitochondrial_Carrier"/>
</dbReference>
<dbReference type="GO" id="GO:0022857">
    <property type="term" value="F:transmembrane transporter activity"/>
    <property type="evidence" value="ECO:0007669"/>
    <property type="project" value="TreeGrafter"/>
</dbReference>
<dbReference type="EMBL" id="JAEUBD010000382">
    <property type="protein sequence ID" value="KAH3675262.1"/>
    <property type="molecule type" value="Genomic_DNA"/>
</dbReference>
<keyword evidence="6" id="KW-1133">Transmembrane helix</keyword>
<keyword evidence="5" id="KW-0677">Repeat</keyword>
<dbReference type="InterPro" id="IPR023395">
    <property type="entry name" value="MCP_dom_sf"/>
</dbReference>
<dbReference type="SUPFAM" id="SSF103506">
    <property type="entry name" value="Mitochondrial carrier"/>
    <property type="match status" value="1"/>
</dbReference>
<comment type="subcellular location">
    <subcellularLocation>
        <location evidence="1">Mitochondrion membrane</location>
        <topology evidence="1">Multi-pass membrane protein</topology>
    </subcellularLocation>
</comment>
<evidence type="ECO:0000256" key="8">
    <source>
        <dbReference type="ARBA" id="ARBA00023136"/>
    </source>
</evidence>